<feature type="compositionally biased region" description="Polar residues" evidence="3">
    <location>
        <begin position="553"/>
        <end position="578"/>
    </location>
</feature>
<feature type="domain" description="SAC3/GANP/THP3 conserved" evidence="4">
    <location>
        <begin position="37"/>
        <end position="336"/>
    </location>
</feature>
<feature type="region of interest" description="Disordered" evidence="3">
    <location>
        <begin position="553"/>
        <end position="622"/>
    </location>
</feature>
<accession>A0A167DR67</accession>
<dbReference type="AlphaFoldDB" id="A0A167DR67"/>
<feature type="compositionally biased region" description="Polar residues" evidence="3">
    <location>
        <begin position="1038"/>
        <end position="1062"/>
    </location>
</feature>
<protein>
    <recommendedName>
        <fullName evidence="1">Nuclear mRNA export factor</fullName>
    </recommendedName>
</protein>
<dbReference type="EMBL" id="CP014501">
    <property type="protein sequence ID" value="ANB13195.1"/>
    <property type="molecule type" value="Genomic_DNA"/>
</dbReference>
<dbReference type="InterPro" id="IPR017173">
    <property type="entry name" value="Sac3"/>
</dbReference>
<evidence type="ECO:0000256" key="3">
    <source>
        <dbReference type="SAM" id="MobiDB-lite"/>
    </source>
</evidence>
<dbReference type="PANTHER" id="PTHR12436:SF3">
    <property type="entry name" value="GERMINAL-CENTER ASSOCIATED NUCLEAR PROTEIN"/>
    <property type="match status" value="1"/>
</dbReference>
<gene>
    <name evidence="5" type="primary">SAC3</name>
    <name evidence="5" type="ORF">AWJ20_1477</name>
</gene>
<dbReference type="KEGG" id="slb:AWJ20_1477"/>
<dbReference type="Pfam" id="PF03399">
    <property type="entry name" value="SAC3_GANP"/>
    <property type="match status" value="1"/>
</dbReference>
<proteinExistence type="inferred from homology"/>
<evidence type="ECO:0000313" key="5">
    <source>
        <dbReference type="EMBL" id="ANB13195.1"/>
    </source>
</evidence>
<feature type="compositionally biased region" description="Polar residues" evidence="3">
    <location>
        <begin position="523"/>
        <end position="541"/>
    </location>
</feature>
<dbReference type="GeneID" id="30033283"/>
<dbReference type="GO" id="GO:0005635">
    <property type="term" value="C:nuclear envelope"/>
    <property type="evidence" value="ECO:0007669"/>
    <property type="project" value="UniProtKB-SubCell"/>
</dbReference>
<dbReference type="PIRSF" id="PIRSF037320">
    <property type="entry name" value="mRNA_export_factor_Sac3"/>
    <property type="match status" value="1"/>
</dbReference>
<feature type="region of interest" description="Disordered" evidence="3">
    <location>
        <begin position="739"/>
        <end position="769"/>
    </location>
</feature>
<dbReference type="Gene3D" id="1.25.40.990">
    <property type="match status" value="1"/>
</dbReference>
<dbReference type="GO" id="GO:0006406">
    <property type="term" value="P:mRNA export from nucleus"/>
    <property type="evidence" value="ECO:0007669"/>
    <property type="project" value="UniProtKB-UniRule"/>
</dbReference>
<evidence type="ECO:0000313" key="6">
    <source>
        <dbReference type="Proteomes" id="UP000189580"/>
    </source>
</evidence>
<keyword evidence="1" id="KW-0539">Nucleus</keyword>
<feature type="compositionally biased region" description="Low complexity" evidence="3">
    <location>
        <begin position="744"/>
        <end position="760"/>
    </location>
</feature>
<keyword evidence="6" id="KW-1185">Reference proteome</keyword>
<reference evidence="5 6" key="1">
    <citation type="submission" date="2016-02" db="EMBL/GenBank/DDBJ databases">
        <title>Complete genome sequence and transcriptome regulation of the pentose utilising yeast Sugiyamaella lignohabitans.</title>
        <authorList>
            <person name="Bellasio M."/>
            <person name="Peymann A."/>
            <person name="Valli M."/>
            <person name="Sipitzky M."/>
            <person name="Graf A."/>
            <person name="Sauer M."/>
            <person name="Marx H."/>
            <person name="Mattanovich D."/>
        </authorList>
    </citation>
    <scope>NUCLEOTIDE SEQUENCE [LARGE SCALE GENOMIC DNA]</scope>
    <source>
        <strain evidence="5 6">CBS 10342</strain>
    </source>
</reference>
<comment type="similarity">
    <text evidence="1">Belongs to the SAC3 family.</text>
</comment>
<dbReference type="GO" id="GO:0042274">
    <property type="term" value="P:ribosomal small subunit biogenesis"/>
    <property type="evidence" value="ECO:0007669"/>
    <property type="project" value="UniProtKB-UniRule"/>
</dbReference>
<name>A0A167DR67_9ASCO</name>
<feature type="compositionally biased region" description="Polar residues" evidence="3">
    <location>
        <begin position="586"/>
        <end position="600"/>
    </location>
</feature>
<keyword evidence="2" id="KW-0175">Coiled coil</keyword>
<dbReference type="GO" id="GO:0005737">
    <property type="term" value="C:cytoplasm"/>
    <property type="evidence" value="ECO:0007669"/>
    <property type="project" value="TreeGrafter"/>
</dbReference>
<dbReference type="InterPro" id="IPR005062">
    <property type="entry name" value="SAC3/GANP/THP3_conserved"/>
</dbReference>
<organism evidence="5 6">
    <name type="scientific">Sugiyamaella lignohabitans</name>
    <dbReference type="NCBI Taxonomy" id="796027"/>
    <lineage>
        <taxon>Eukaryota</taxon>
        <taxon>Fungi</taxon>
        <taxon>Dikarya</taxon>
        <taxon>Ascomycota</taxon>
        <taxon>Saccharomycotina</taxon>
        <taxon>Dipodascomycetes</taxon>
        <taxon>Dipodascales</taxon>
        <taxon>Trichomonascaceae</taxon>
        <taxon>Sugiyamaella</taxon>
    </lineage>
</organism>
<dbReference type="RefSeq" id="XP_018735672.1">
    <property type="nucleotide sequence ID" value="XM_018878360.1"/>
</dbReference>
<comment type="subcellular location">
    <subcellularLocation>
        <location evidence="1">Nucleus envelope</location>
    </subcellularLocation>
</comment>
<feature type="region of interest" description="Disordered" evidence="3">
    <location>
        <begin position="523"/>
        <end position="542"/>
    </location>
</feature>
<feature type="compositionally biased region" description="Pro residues" evidence="3">
    <location>
        <begin position="601"/>
        <end position="621"/>
    </location>
</feature>
<dbReference type="OrthoDB" id="264795at2759"/>
<dbReference type="InterPro" id="IPR045107">
    <property type="entry name" value="SAC3/GANP/THP3"/>
</dbReference>
<evidence type="ECO:0000256" key="2">
    <source>
        <dbReference type="SAM" id="Coils"/>
    </source>
</evidence>
<dbReference type="Proteomes" id="UP000189580">
    <property type="component" value="Chromosome a"/>
</dbReference>
<feature type="coiled-coil region" evidence="2">
    <location>
        <begin position="971"/>
        <end position="1009"/>
    </location>
</feature>
<evidence type="ECO:0000256" key="1">
    <source>
        <dbReference type="PIRNR" id="PIRNR037320"/>
    </source>
</evidence>
<feature type="region of interest" description="Disordered" evidence="3">
    <location>
        <begin position="1015"/>
        <end position="1062"/>
    </location>
</feature>
<sequence>MREKERQEMESRGLVDRQDVKKKLQDAITFVGSCTDMCPIFERVRRTYENNVKQLEKDPQTGKVTSQYAVKAFSRPAAGQPPPLPSDVRPPHILVKTLQYLSEKILPQLPASHSFLWDRTRSIRQDFTYQNYSGPEAIECNEIIARIHIICLHVMAGHDQEYSKQQEIEQLTKTLQTLSEFYNDNRKRGLPDSPNEPEMRAFQLLCHLKDPDVEFQVQQLPIHVFKDARIQRALELRNLVQQNRILEKGHIYTENAANIFALFFEKLATDGSTPPLYLCLLESSFNDIRLASLNAMSRAYHSRGKPYFIDRLTSMLGFDSEQEGLEFCQYYDLTVVDDASGKKCVDLVSYNQSTVNNKQPKQQPFSLLVDRRVGAGYNQLVVPSRIDSASTTPAASGGIGTGFGGFSARSNSSFGNSINGVAKPVFGSGIPSPGQTPNIFAANKEATLFGGTKSSIPSMPSAPPATKAQTWANIASGAVPATTEPTPAVKQEQSALQTQPFSLSGGRGIGLAKPQSVGIPLTASTASSGTTPNSMFGSSKPFSFGGDTIKATSTSLLPNKTPQPSSNVFTNPFASNASADKKQAPDSASTVSPLGQTPASTPGPKPALPTEPVALPPPPKPVYTDSMVKKQIDRMLRSAVSGEISSNILPSQWKSITQARQERKALIDSVSEDIYKKCISDLLYRQSANALAEHLFSRRLRRDAIRLISAAGQRAKERADRKRKILEEYRIVSQTLGRSDLRRSSSNGSLRSRPTSSSSHVSEKEQIKAMKRARVSASNEWSPYALKPLLIPSVEEAFRRQSQFDRTVSLAIFVPDWEKTEGTWTRSKLSLVWDGQQTSTYCNKVENNSTQINLMALESDPATFSRIGMLIFECGVDLSIEPQAFEAVISSLVPRSEFLISLLIVNWDGRSQSDVYEHLNITRYESLLDNITFCSLTSSSIGKDISVNFSVGLERLSQSFTATLSTLGLQLRKQQAANNQRRLALKAAKEEQERRLALEKQKQDKWNRLSSLNSLHVYTESPSPPTAPPQPKRKRSFNDSGSLATSPATKSARNPSAIHSTPVQLPKALAELKDLVSSVLTRTPQSM</sequence>
<dbReference type="GO" id="GO:0070390">
    <property type="term" value="C:transcription export complex 2"/>
    <property type="evidence" value="ECO:0007669"/>
    <property type="project" value="UniProtKB-UniRule"/>
</dbReference>
<evidence type="ECO:0000259" key="4">
    <source>
        <dbReference type="Pfam" id="PF03399"/>
    </source>
</evidence>
<dbReference type="PANTHER" id="PTHR12436">
    <property type="entry name" value="80 KDA MCM3-ASSOCIATED PROTEIN"/>
    <property type="match status" value="1"/>
</dbReference>